<proteinExistence type="inferred from homology"/>
<dbReference type="AlphaFoldDB" id="A0A6P8B487"/>
<dbReference type="Proteomes" id="UP000515153">
    <property type="component" value="Chromosome I"/>
</dbReference>
<dbReference type="GO" id="GO:0005506">
    <property type="term" value="F:iron ion binding"/>
    <property type="evidence" value="ECO:0007669"/>
    <property type="project" value="InterPro"/>
</dbReference>
<keyword evidence="8" id="KW-1185">Reference proteome</keyword>
<feature type="binding site" description="axial binding residue" evidence="6">
    <location>
        <position position="456"/>
    </location>
    <ligand>
        <name>heme</name>
        <dbReference type="ChEBI" id="CHEBI:30413"/>
    </ligand>
    <ligandPart>
        <name>Fe</name>
        <dbReference type="ChEBI" id="CHEBI:18248"/>
    </ligandPart>
</feature>
<evidence type="ECO:0000256" key="2">
    <source>
        <dbReference type="ARBA" id="ARBA00010617"/>
    </source>
</evidence>
<dbReference type="GO" id="GO:0004497">
    <property type="term" value="F:monooxygenase activity"/>
    <property type="evidence" value="ECO:0007669"/>
    <property type="project" value="InterPro"/>
</dbReference>
<keyword evidence="7" id="KW-1133">Transmembrane helix</keyword>
<reference evidence="9" key="2">
    <citation type="submission" date="2019-10" db="EMBL/GenBank/DDBJ databases">
        <authorList>
            <consortium name="NCBI Genome Project"/>
        </authorList>
    </citation>
    <scope>NUCLEOTIDE SEQUENCE</scope>
    <source>
        <strain evidence="9">NI907</strain>
    </source>
</reference>
<name>A0A6P8B487_PYRGI</name>
<dbReference type="CDD" id="cd11058">
    <property type="entry name" value="CYP60B-like"/>
    <property type="match status" value="1"/>
</dbReference>
<organism evidence="8 9">
    <name type="scientific">Pyricularia grisea</name>
    <name type="common">Crabgrass-specific blast fungus</name>
    <name type="synonym">Magnaporthe grisea</name>
    <dbReference type="NCBI Taxonomy" id="148305"/>
    <lineage>
        <taxon>Eukaryota</taxon>
        <taxon>Fungi</taxon>
        <taxon>Dikarya</taxon>
        <taxon>Ascomycota</taxon>
        <taxon>Pezizomycotina</taxon>
        <taxon>Sordariomycetes</taxon>
        <taxon>Sordariomycetidae</taxon>
        <taxon>Magnaporthales</taxon>
        <taxon>Pyriculariaceae</taxon>
        <taxon>Pyricularia</taxon>
    </lineage>
</organism>
<dbReference type="SUPFAM" id="SSF48264">
    <property type="entry name" value="Cytochrome P450"/>
    <property type="match status" value="1"/>
</dbReference>
<dbReference type="GO" id="GO:0020037">
    <property type="term" value="F:heme binding"/>
    <property type="evidence" value="ECO:0007669"/>
    <property type="project" value="InterPro"/>
</dbReference>
<dbReference type="InterPro" id="IPR050121">
    <property type="entry name" value="Cytochrome_P450_monoxygenase"/>
</dbReference>
<keyword evidence="7" id="KW-0472">Membrane</keyword>
<reference evidence="8 9" key="1">
    <citation type="journal article" date="2019" name="Mol. Biol. Evol.">
        <title>Blast fungal genomes show frequent chromosomal changes, gene gains and losses, and effector gene turnover.</title>
        <authorList>
            <person name="Gomez Luciano L.B."/>
            <person name="Jason Tsai I."/>
            <person name="Chuma I."/>
            <person name="Tosa Y."/>
            <person name="Chen Y.H."/>
            <person name="Li J.Y."/>
            <person name="Li M.Y."/>
            <person name="Jade Lu M.Y."/>
            <person name="Nakayashiki H."/>
            <person name="Li W.H."/>
        </authorList>
    </citation>
    <scope>NUCLEOTIDE SEQUENCE [LARGE SCALE GENOMIC DNA]</scope>
    <source>
        <strain evidence="8 9">NI907</strain>
    </source>
</reference>
<dbReference type="GO" id="GO:0016705">
    <property type="term" value="F:oxidoreductase activity, acting on paired donors, with incorporation or reduction of molecular oxygen"/>
    <property type="evidence" value="ECO:0007669"/>
    <property type="project" value="InterPro"/>
</dbReference>
<keyword evidence="7" id="KW-0812">Transmembrane</keyword>
<dbReference type="RefSeq" id="XP_030981955.1">
    <property type="nucleotide sequence ID" value="XM_031126379.1"/>
</dbReference>
<dbReference type="PRINTS" id="PR00463">
    <property type="entry name" value="EP450I"/>
</dbReference>
<keyword evidence="3 6" id="KW-0349">Heme</keyword>
<keyword evidence="5 6" id="KW-0408">Iron</keyword>
<gene>
    <name evidence="9" type="ORF">PgNI_06355</name>
</gene>
<evidence type="ECO:0000256" key="7">
    <source>
        <dbReference type="SAM" id="Phobius"/>
    </source>
</evidence>
<dbReference type="Pfam" id="PF00067">
    <property type="entry name" value="p450"/>
    <property type="match status" value="1"/>
</dbReference>
<evidence type="ECO:0000313" key="8">
    <source>
        <dbReference type="Proteomes" id="UP000515153"/>
    </source>
</evidence>
<dbReference type="GeneID" id="41961288"/>
<evidence type="ECO:0000256" key="3">
    <source>
        <dbReference type="ARBA" id="ARBA00022617"/>
    </source>
</evidence>
<protein>
    <submittedName>
        <fullName evidence="9">Uncharacterized protein</fullName>
    </submittedName>
</protein>
<accession>A0A6P8B487</accession>
<evidence type="ECO:0000256" key="6">
    <source>
        <dbReference type="PIRSR" id="PIRSR602401-1"/>
    </source>
</evidence>
<evidence type="ECO:0000256" key="4">
    <source>
        <dbReference type="ARBA" id="ARBA00022723"/>
    </source>
</evidence>
<dbReference type="InterPro" id="IPR001128">
    <property type="entry name" value="Cyt_P450"/>
</dbReference>
<dbReference type="PRINTS" id="PR00385">
    <property type="entry name" value="P450"/>
</dbReference>
<dbReference type="PANTHER" id="PTHR24305:SF210">
    <property type="entry name" value="CYTOCHROME P450 MONOOXYGENASE ASQL-RELATED"/>
    <property type="match status" value="1"/>
</dbReference>
<evidence type="ECO:0000256" key="1">
    <source>
        <dbReference type="ARBA" id="ARBA00001971"/>
    </source>
</evidence>
<dbReference type="PANTHER" id="PTHR24305">
    <property type="entry name" value="CYTOCHROME P450"/>
    <property type="match status" value="1"/>
</dbReference>
<feature type="transmembrane region" description="Helical" evidence="7">
    <location>
        <begin position="14"/>
        <end position="34"/>
    </location>
</feature>
<evidence type="ECO:0000256" key="5">
    <source>
        <dbReference type="ARBA" id="ARBA00023004"/>
    </source>
</evidence>
<comment type="cofactor">
    <cofactor evidence="1 6">
        <name>heme</name>
        <dbReference type="ChEBI" id="CHEBI:30413"/>
    </cofactor>
</comment>
<sequence>MDYISSTVDTLRSWGLPTISLVFLSLCLVSNAVYTLAIHPLAKFPGPWWAALSRLPFCIARMRGDQVQWMHSLHLKYGPVVRFCPDELSYVDQGGSAWKAIYGQEKGVKEFPRIKAWYVEPFNGINPITSVPAHDIHRRFRAAFSPAFSERALRSQEPLFRKQIDLLCSILADEAAETGEPANLTELFEFTTFDIMGDLALGESLGMLQTQKYSKWMKSLASGVRIMPVVQFIQYYPLLSKIFNLLEPKWVTQLKYESHQHNVDRVNARLARGSSPQVDIWSYALSAKENQRLTVQEMHSNAESFMIAGSETTATAMTALTYFLTASPSKFSRLKNEIRSRFSSEEEITMETTAPLKYLNACIQEVLRIYPPLPIGVPREVPSPGATILGKWVPGGTQVSVHHYASSHSPGNFTDPETFAPERWLARDLADDGDSERYASDRLEASQPFTVGPRNCLGKSMAMHEMRLMLACMYFRFDMELVADDGAAPWNQQKAFAFWDKKPLMCRIKLAKSG</sequence>
<dbReference type="InterPro" id="IPR036396">
    <property type="entry name" value="Cyt_P450_sf"/>
</dbReference>
<reference evidence="9" key="3">
    <citation type="submission" date="2025-08" db="UniProtKB">
        <authorList>
            <consortium name="RefSeq"/>
        </authorList>
    </citation>
    <scope>IDENTIFICATION</scope>
    <source>
        <strain evidence="9">NI907</strain>
    </source>
</reference>
<dbReference type="KEGG" id="pgri:PgNI_06355"/>
<dbReference type="Gene3D" id="1.10.630.10">
    <property type="entry name" value="Cytochrome P450"/>
    <property type="match status" value="1"/>
</dbReference>
<dbReference type="InterPro" id="IPR002401">
    <property type="entry name" value="Cyt_P450_E_grp-I"/>
</dbReference>
<comment type="similarity">
    <text evidence="2">Belongs to the cytochrome P450 family.</text>
</comment>
<evidence type="ECO:0000313" key="9">
    <source>
        <dbReference type="RefSeq" id="XP_030981955.1"/>
    </source>
</evidence>
<keyword evidence="4 6" id="KW-0479">Metal-binding</keyword>